<accession>A0A4R0RC36</accession>
<evidence type="ECO:0000259" key="3">
    <source>
        <dbReference type="Pfam" id="PF20152"/>
    </source>
</evidence>
<feature type="transmembrane region" description="Helical" evidence="2">
    <location>
        <begin position="216"/>
        <end position="236"/>
    </location>
</feature>
<dbReference type="EMBL" id="RWJN01000173">
    <property type="protein sequence ID" value="TCD65580.1"/>
    <property type="molecule type" value="Genomic_DNA"/>
</dbReference>
<proteinExistence type="predicted"/>
<evidence type="ECO:0000313" key="4">
    <source>
        <dbReference type="EMBL" id="TCD65580.1"/>
    </source>
</evidence>
<dbReference type="Pfam" id="PF20152">
    <property type="entry name" value="DUF6534"/>
    <property type="match status" value="1"/>
</dbReference>
<dbReference type="OrthoDB" id="3206554at2759"/>
<evidence type="ECO:0000256" key="1">
    <source>
        <dbReference type="SAM" id="MobiDB-lite"/>
    </source>
</evidence>
<feature type="transmembrane region" description="Helical" evidence="2">
    <location>
        <begin position="54"/>
        <end position="79"/>
    </location>
</feature>
<evidence type="ECO:0000313" key="5">
    <source>
        <dbReference type="Proteomes" id="UP000292702"/>
    </source>
</evidence>
<evidence type="ECO:0000256" key="2">
    <source>
        <dbReference type="SAM" id="Phobius"/>
    </source>
</evidence>
<name>A0A4R0RC36_9APHY</name>
<feature type="region of interest" description="Disordered" evidence="1">
    <location>
        <begin position="325"/>
        <end position="359"/>
    </location>
</feature>
<reference evidence="4 5" key="1">
    <citation type="submission" date="2018-11" db="EMBL/GenBank/DDBJ databases">
        <title>Genome assembly of Steccherinum ochraceum LE-BIN_3174, the white-rot fungus of the Steccherinaceae family (The Residual Polyporoid clade, Polyporales, Basidiomycota).</title>
        <authorList>
            <person name="Fedorova T.V."/>
            <person name="Glazunova O.A."/>
            <person name="Landesman E.O."/>
            <person name="Moiseenko K.V."/>
            <person name="Psurtseva N.V."/>
            <person name="Savinova O.S."/>
            <person name="Shakhova N.V."/>
            <person name="Tyazhelova T.V."/>
            <person name="Vasina D.V."/>
        </authorList>
    </citation>
    <scope>NUCLEOTIDE SEQUENCE [LARGE SCALE GENOMIC DNA]</scope>
    <source>
        <strain evidence="4 5">LE-BIN_3174</strain>
    </source>
</reference>
<feature type="domain" description="DUF6534" evidence="3">
    <location>
        <begin position="181"/>
        <end position="267"/>
    </location>
</feature>
<comment type="caution">
    <text evidence="4">The sequence shown here is derived from an EMBL/GenBank/DDBJ whole genome shotgun (WGS) entry which is preliminary data.</text>
</comment>
<feature type="transmembrane region" description="Helical" evidence="2">
    <location>
        <begin position="91"/>
        <end position="113"/>
    </location>
</feature>
<dbReference type="PANTHER" id="PTHR40465:SF1">
    <property type="entry name" value="DUF6534 DOMAIN-CONTAINING PROTEIN"/>
    <property type="match status" value="1"/>
</dbReference>
<keyword evidence="2" id="KW-0472">Membrane</keyword>
<keyword evidence="5" id="KW-1185">Reference proteome</keyword>
<protein>
    <recommendedName>
        <fullName evidence="3">DUF6534 domain-containing protein</fullName>
    </recommendedName>
</protein>
<dbReference type="AlphaFoldDB" id="A0A4R0RC36"/>
<feature type="transmembrane region" description="Helical" evidence="2">
    <location>
        <begin position="20"/>
        <end position="42"/>
    </location>
</feature>
<sequence>MSSPTAVVDIQGVRATLGAILVGNIVSVFLSGIVAMQVLLYFRLYPKDLTRIKMIVLCIWLLDLVHSILVSTANWTYLIDNYGNSNISDTIFWSVAVTIALTAVITFFVHCFFAHRILTLSRYNWFIVTPIFVLALARLGFACVTTSRMILLGSFEEFTKVSAVLFSALRQYIFTAGLALATAVDIMIAAALIWFLNKNRTGFSAMDTVIDSITLYTVESGLLTSVITVISLIFWLTMSHNLVFLALHFAISKLYANAFLATLNARKALRGRTRSSGGGSSHPMPVLFPTGFSRLSRLNRDYSSRHDVEPITTKVQINVEKTVEHDIEIDEYSDSPGSGSRSYSDPSSKDGSSMKSKQP</sequence>
<gene>
    <name evidence="4" type="ORF">EIP91_002464</name>
</gene>
<organism evidence="4 5">
    <name type="scientific">Steccherinum ochraceum</name>
    <dbReference type="NCBI Taxonomy" id="92696"/>
    <lineage>
        <taxon>Eukaryota</taxon>
        <taxon>Fungi</taxon>
        <taxon>Dikarya</taxon>
        <taxon>Basidiomycota</taxon>
        <taxon>Agaricomycotina</taxon>
        <taxon>Agaricomycetes</taxon>
        <taxon>Polyporales</taxon>
        <taxon>Steccherinaceae</taxon>
        <taxon>Steccherinum</taxon>
    </lineage>
</organism>
<keyword evidence="2" id="KW-0812">Transmembrane</keyword>
<feature type="transmembrane region" description="Helical" evidence="2">
    <location>
        <begin position="171"/>
        <end position="196"/>
    </location>
</feature>
<dbReference type="STRING" id="92696.A0A4R0RC36"/>
<feature type="compositionally biased region" description="Low complexity" evidence="1">
    <location>
        <begin position="334"/>
        <end position="359"/>
    </location>
</feature>
<dbReference type="PANTHER" id="PTHR40465">
    <property type="entry name" value="CHROMOSOME 1, WHOLE GENOME SHOTGUN SEQUENCE"/>
    <property type="match status" value="1"/>
</dbReference>
<feature type="transmembrane region" description="Helical" evidence="2">
    <location>
        <begin position="242"/>
        <end position="265"/>
    </location>
</feature>
<dbReference type="InterPro" id="IPR045339">
    <property type="entry name" value="DUF6534"/>
</dbReference>
<feature type="transmembrane region" description="Helical" evidence="2">
    <location>
        <begin position="125"/>
        <end position="151"/>
    </location>
</feature>
<keyword evidence="2" id="KW-1133">Transmembrane helix</keyword>
<dbReference type="Proteomes" id="UP000292702">
    <property type="component" value="Unassembled WGS sequence"/>
</dbReference>